<keyword evidence="6" id="KW-0325">Glycoprotein</keyword>
<reference evidence="8 9" key="1">
    <citation type="submission" date="2019-02" db="EMBL/GenBank/DDBJ databases">
        <title>Opniocepnalus argus genome.</title>
        <authorList>
            <person name="Zhou C."/>
            <person name="Xiao S."/>
        </authorList>
    </citation>
    <scope>NUCLEOTIDE SEQUENCE [LARGE SCALE GENOMIC DNA]</scope>
    <source>
        <strain evidence="8">OARG1902GOOAL</strain>
        <tissue evidence="8">Muscle</tissue>
    </source>
</reference>
<keyword evidence="3" id="KW-0964">Secreted</keyword>
<evidence type="ECO:0000256" key="1">
    <source>
        <dbReference type="ARBA" id="ARBA00004613"/>
    </source>
</evidence>
<evidence type="ECO:0000256" key="5">
    <source>
        <dbReference type="ARBA" id="ARBA00022737"/>
    </source>
</evidence>
<keyword evidence="5" id="KW-0677">Repeat</keyword>
<dbReference type="PANTHER" id="PTHR46303">
    <property type="entry name" value="VWFC DOMAIN-CONTAINING PROTEIN"/>
    <property type="match status" value="1"/>
</dbReference>
<name>A0A6G1QUJ5_CHAAH</name>
<dbReference type="Pfam" id="PF23334">
    <property type="entry name" value="VWC2L_2nd"/>
    <property type="match status" value="1"/>
</dbReference>
<evidence type="ECO:0000256" key="3">
    <source>
        <dbReference type="ARBA" id="ARBA00022525"/>
    </source>
</evidence>
<dbReference type="GO" id="GO:0036122">
    <property type="term" value="F:BMP binding"/>
    <property type="evidence" value="ECO:0007669"/>
    <property type="project" value="TreeGrafter"/>
</dbReference>
<proteinExistence type="predicted"/>
<dbReference type="GO" id="GO:0030154">
    <property type="term" value="P:cell differentiation"/>
    <property type="evidence" value="ECO:0007669"/>
    <property type="project" value="TreeGrafter"/>
</dbReference>
<comment type="subcellular location">
    <subcellularLocation>
        <location evidence="1">Secreted</location>
    </subcellularLocation>
</comment>
<evidence type="ECO:0000256" key="6">
    <source>
        <dbReference type="ARBA" id="ARBA00023180"/>
    </source>
</evidence>
<feature type="domain" description="Chordin-like protein 1/2 C-terminal" evidence="7">
    <location>
        <begin position="79"/>
        <end position="146"/>
    </location>
</feature>
<reference evidence="9" key="2">
    <citation type="submission" date="2019-02" db="EMBL/GenBank/DDBJ databases">
        <title>Opniocepnalus argus Var Kimnra genome.</title>
        <authorList>
            <person name="Zhou C."/>
            <person name="Xiao S."/>
        </authorList>
    </citation>
    <scope>NUCLEOTIDE SEQUENCE [LARGE SCALE GENOMIC DNA]</scope>
</reference>
<evidence type="ECO:0000313" key="9">
    <source>
        <dbReference type="Proteomes" id="UP000503349"/>
    </source>
</evidence>
<dbReference type="SUPFAM" id="SSF57603">
    <property type="entry name" value="FnI-like domain"/>
    <property type="match status" value="1"/>
</dbReference>
<dbReference type="AlphaFoldDB" id="A0A6G1QUJ5"/>
<accession>A0A6G1QUJ5</accession>
<dbReference type="Pfam" id="PF19548">
    <property type="entry name" value="CHRDL_1_2_C"/>
    <property type="match status" value="1"/>
</dbReference>
<dbReference type="Proteomes" id="UP000503349">
    <property type="component" value="Chromosome 22"/>
</dbReference>
<keyword evidence="2" id="KW-0217">Developmental protein</keyword>
<dbReference type="InterPro" id="IPR045717">
    <property type="entry name" value="CHRDL1/2"/>
</dbReference>
<evidence type="ECO:0000259" key="7">
    <source>
        <dbReference type="Pfam" id="PF19548"/>
    </source>
</evidence>
<protein>
    <submittedName>
        <fullName evidence="8">Chordin-like protein 2</fullName>
    </submittedName>
</protein>
<dbReference type="GO" id="GO:0030514">
    <property type="term" value="P:negative regulation of BMP signaling pathway"/>
    <property type="evidence" value="ECO:0007669"/>
    <property type="project" value="TreeGrafter"/>
</dbReference>
<keyword evidence="4" id="KW-0732">Signal</keyword>
<evidence type="ECO:0000256" key="4">
    <source>
        <dbReference type="ARBA" id="ARBA00022729"/>
    </source>
</evidence>
<evidence type="ECO:0000256" key="2">
    <source>
        <dbReference type="ARBA" id="ARBA00022473"/>
    </source>
</evidence>
<dbReference type="Gene3D" id="6.20.200.20">
    <property type="match status" value="1"/>
</dbReference>
<organism evidence="8 9">
    <name type="scientific">Channa argus</name>
    <name type="common">Northern snakehead</name>
    <name type="synonym">Ophicephalus argus</name>
    <dbReference type="NCBI Taxonomy" id="215402"/>
    <lineage>
        <taxon>Eukaryota</taxon>
        <taxon>Metazoa</taxon>
        <taxon>Chordata</taxon>
        <taxon>Craniata</taxon>
        <taxon>Vertebrata</taxon>
        <taxon>Euteleostomi</taxon>
        <taxon>Actinopterygii</taxon>
        <taxon>Neopterygii</taxon>
        <taxon>Teleostei</taxon>
        <taxon>Neoteleostei</taxon>
        <taxon>Acanthomorphata</taxon>
        <taxon>Anabantaria</taxon>
        <taxon>Anabantiformes</taxon>
        <taxon>Channoidei</taxon>
        <taxon>Channidae</taxon>
        <taxon>Channa</taxon>
    </lineage>
</organism>
<sequence>MYKTYNPGDNWHPYLEPFGLMFCMRSICTETGHVKCNTIKCPALTCENPVSDPQQCCPRCTESKAESNQTQCFFGYKNNLLVYKVDSSFKVDPPHAVRIIAVERQSTAEVEVQVWKTVEGVLQLMEIGDVQRKDIVDHPENYTLLTILDEASSSLQMRSEIVRN</sequence>
<dbReference type="PANTHER" id="PTHR46303:SF3">
    <property type="entry name" value="CHORDIN-LIKE PROTEIN 2"/>
    <property type="match status" value="1"/>
</dbReference>
<dbReference type="InterPro" id="IPR045716">
    <property type="entry name" value="CHRDL_1/2_C"/>
</dbReference>
<gene>
    <name evidence="8" type="ORF">EXN66_Car021680</name>
</gene>
<keyword evidence="9" id="KW-1185">Reference proteome</keyword>
<dbReference type="EMBL" id="CM015733">
    <property type="protein sequence ID" value="KAF3705989.1"/>
    <property type="molecule type" value="Genomic_DNA"/>
</dbReference>
<dbReference type="GO" id="GO:0005615">
    <property type="term" value="C:extracellular space"/>
    <property type="evidence" value="ECO:0007669"/>
    <property type="project" value="TreeGrafter"/>
</dbReference>
<evidence type="ECO:0000313" key="8">
    <source>
        <dbReference type="EMBL" id="KAF3705989.1"/>
    </source>
</evidence>